<comment type="subcellular location">
    <subcellularLocation>
        <location evidence="1">Cell outer membrane</location>
    </subcellularLocation>
</comment>
<evidence type="ECO:0000313" key="8">
    <source>
        <dbReference type="Proteomes" id="UP000190065"/>
    </source>
</evidence>
<evidence type="ECO:0000256" key="2">
    <source>
        <dbReference type="ARBA" id="ARBA00006275"/>
    </source>
</evidence>
<dbReference type="InterPro" id="IPR012944">
    <property type="entry name" value="SusD_RagB_dom"/>
</dbReference>
<dbReference type="RefSeq" id="WP_025069807.1">
    <property type="nucleotide sequence ID" value="NZ_FUXK01000003.1"/>
</dbReference>
<sequence length="589" mass="66810">MKTAFYFAIASALTLTACNDFLTRDPLDEIADNPEFWDVESNIRTAVYDEYTTYFPGYRNHWNRADWFSQTNIADWTDDNAQQKATFFTKVAPASTSASSWDFSDVRVINVLINRINSANLSSETKEHWLGVTRFLRAMEYAKLVSRFGNVPYYEEALGNTDYTMLYRPRENRVTVMNKVLDDLNYAIQHIRTSDGEKGLNITRDVALAYASRLMLFEGTWQKYRENNTANAKHFLQAAKDFATTLMSENHYSLCANYKDLTTSEDLAGNPEVILYRSYVEGVVMHSLMTFQNTEVEIDSPSKSLVESYLTKNGLPIHQVGNTQYQGDHTFAAEVTDRDPRLAATIRTSGLSLTGIDDVWAISGYFGNRFVNPNLIDKPGGSSYTCITDAPVMKLNEVLMNYIEAAAELADMGAYTLTQADFDKTINVIRDRPSTQMPHLILAGSNLQVNGVTINDPERDADVTPIIWEIRRERRTELVYEGIRFNDLRRWSKLHYADMVRNPKANRGAYLDKTAFVAQYNATHTTPITVETLKGVKIEGGGTAGYIQPITSTALMRTMAEKDYLYPLPEDQITLYKSRGYELPQNPGW</sequence>
<dbReference type="PROSITE" id="PS51257">
    <property type="entry name" value="PROKAR_LIPOPROTEIN"/>
    <property type="match status" value="1"/>
</dbReference>
<dbReference type="GO" id="GO:0009279">
    <property type="term" value="C:cell outer membrane"/>
    <property type="evidence" value="ECO:0007669"/>
    <property type="project" value="UniProtKB-SubCell"/>
</dbReference>
<name>A0A1T4L835_9BACT</name>
<dbReference type="SUPFAM" id="SSF48452">
    <property type="entry name" value="TPR-like"/>
    <property type="match status" value="1"/>
</dbReference>
<comment type="similarity">
    <text evidence="2">Belongs to the SusD family.</text>
</comment>
<accession>A0A1T4L835</accession>
<evidence type="ECO:0000256" key="3">
    <source>
        <dbReference type="ARBA" id="ARBA00022729"/>
    </source>
</evidence>
<evidence type="ECO:0000256" key="5">
    <source>
        <dbReference type="ARBA" id="ARBA00023237"/>
    </source>
</evidence>
<gene>
    <name evidence="7" type="ORF">SAMN02745202_00321</name>
</gene>
<dbReference type="eggNOG" id="COG0457">
    <property type="taxonomic scope" value="Bacteria"/>
</dbReference>
<dbReference type="InterPro" id="IPR041662">
    <property type="entry name" value="SusD-like_2"/>
</dbReference>
<dbReference type="Gene3D" id="1.25.40.390">
    <property type="match status" value="1"/>
</dbReference>
<evidence type="ECO:0000259" key="6">
    <source>
        <dbReference type="Pfam" id="PF07980"/>
    </source>
</evidence>
<dbReference type="Pfam" id="PF07980">
    <property type="entry name" value="SusD_RagB"/>
    <property type="match status" value="1"/>
</dbReference>
<reference evidence="7 8" key="1">
    <citation type="submission" date="2017-02" db="EMBL/GenBank/DDBJ databases">
        <authorList>
            <person name="Peterson S.W."/>
        </authorList>
    </citation>
    <scope>NUCLEOTIDE SEQUENCE [LARGE SCALE GENOMIC DNA]</scope>
    <source>
        <strain evidence="7 8">ATCC 43324</strain>
    </source>
</reference>
<keyword evidence="4" id="KW-0472">Membrane</keyword>
<dbReference type="InterPro" id="IPR011990">
    <property type="entry name" value="TPR-like_helical_dom_sf"/>
</dbReference>
<dbReference type="STRING" id="28136.SAMN02745202_00321"/>
<proteinExistence type="inferred from homology"/>
<feature type="domain" description="RagB/SusD" evidence="6">
    <location>
        <begin position="300"/>
        <end position="589"/>
    </location>
</feature>
<dbReference type="Pfam" id="PF12771">
    <property type="entry name" value="SusD-like_2"/>
    <property type="match status" value="1"/>
</dbReference>
<dbReference type="AlphaFoldDB" id="A0A1T4L835"/>
<keyword evidence="3" id="KW-0732">Signal</keyword>
<dbReference type="EMBL" id="FUXK01000003">
    <property type="protein sequence ID" value="SJZ50773.1"/>
    <property type="molecule type" value="Genomic_DNA"/>
</dbReference>
<evidence type="ECO:0000256" key="1">
    <source>
        <dbReference type="ARBA" id="ARBA00004442"/>
    </source>
</evidence>
<evidence type="ECO:0000313" key="7">
    <source>
        <dbReference type="EMBL" id="SJZ50773.1"/>
    </source>
</evidence>
<dbReference type="Proteomes" id="UP000190065">
    <property type="component" value="Unassembled WGS sequence"/>
</dbReference>
<keyword evidence="5" id="KW-0998">Cell outer membrane</keyword>
<protein>
    <submittedName>
        <fullName evidence="7">Starch-binding associating with outer membrane</fullName>
    </submittedName>
</protein>
<evidence type="ECO:0000256" key="4">
    <source>
        <dbReference type="ARBA" id="ARBA00023136"/>
    </source>
</evidence>
<organism evidence="7 8">
    <name type="scientific">Segatella oulorum</name>
    <dbReference type="NCBI Taxonomy" id="28136"/>
    <lineage>
        <taxon>Bacteria</taxon>
        <taxon>Pseudomonadati</taxon>
        <taxon>Bacteroidota</taxon>
        <taxon>Bacteroidia</taxon>
        <taxon>Bacteroidales</taxon>
        <taxon>Prevotellaceae</taxon>
        <taxon>Segatella</taxon>
    </lineage>
</organism>